<feature type="domain" description="Electron transfer flavoprotein alpha/beta-subunit N-terminal" evidence="4">
    <location>
        <begin position="27"/>
        <end position="90"/>
    </location>
</feature>
<dbReference type="PANTHER" id="PTHR21294:SF8">
    <property type="entry name" value="ELECTRON TRANSFER FLAVOPROTEIN SUBUNIT BETA"/>
    <property type="match status" value="1"/>
</dbReference>
<dbReference type="InterPro" id="IPR014729">
    <property type="entry name" value="Rossmann-like_a/b/a_fold"/>
</dbReference>
<dbReference type="Pfam" id="PF01012">
    <property type="entry name" value="ETF"/>
    <property type="match status" value="1"/>
</dbReference>
<evidence type="ECO:0000256" key="2">
    <source>
        <dbReference type="ARBA" id="ARBA00022448"/>
    </source>
</evidence>
<evidence type="ECO:0000259" key="4">
    <source>
        <dbReference type="Pfam" id="PF01012"/>
    </source>
</evidence>
<proteinExistence type="inferred from homology"/>
<dbReference type="GO" id="GO:0009055">
    <property type="term" value="F:electron transfer activity"/>
    <property type="evidence" value="ECO:0007669"/>
    <property type="project" value="InterPro"/>
</dbReference>
<accession>X1FVY4</accession>
<dbReference type="InterPro" id="IPR012255">
    <property type="entry name" value="ETF_b"/>
</dbReference>
<keyword evidence="3" id="KW-0249">Electron transport</keyword>
<protein>
    <recommendedName>
        <fullName evidence="4">Electron transfer flavoprotein alpha/beta-subunit N-terminal domain-containing protein</fullName>
    </recommendedName>
</protein>
<organism evidence="5">
    <name type="scientific">marine sediment metagenome</name>
    <dbReference type="NCBI Taxonomy" id="412755"/>
    <lineage>
        <taxon>unclassified sequences</taxon>
        <taxon>metagenomes</taxon>
        <taxon>ecological metagenomes</taxon>
    </lineage>
</organism>
<dbReference type="SUPFAM" id="SSF52402">
    <property type="entry name" value="Adenine nucleotide alpha hydrolases-like"/>
    <property type="match status" value="1"/>
</dbReference>
<dbReference type="EMBL" id="BARU01013144">
    <property type="protein sequence ID" value="GAH33454.1"/>
    <property type="molecule type" value="Genomic_DNA"/>
</dbReference>
<comment type="caution">
    <text evidence="5">The sequence shown here is derived from an EMBL/GenBank/DDBJ whole genome shotgun (WGS) entry which is preliminary data.</text>
</comment>
<keyword evidence="2" id="KW-0813">Transport</keyword>
<feature type="non-terminal residue" evidence="5">
    <location>
        <position position="91"/>
    </location>
</feature>
<dbReference type="Gene3D" id="3.40.50.620">
    <property type="entry name" value="HUPs"/>
    <property type="match status" value="1"/>
</dbReference>
<reference evidence="5" key="1">
    <citation type="journal article" date="2014" name="Front. Microbiol.">
        <title>High frequency of phylogenetically diverse reductive dehalogenase-homologous genes in deep subseafloor sedimentary metagenomes.</title>
        <authorList>
            <person name="Kawai M."/>
            <person name="Futagami T."/>
            <person name="Toyoda A."/>
            <person name="Takaki Y."/>
            <person name="Nishi S."/>
            <person name="Hori S."/>
            <person name="Arai W."/>
            <person name="Tsubouchi T."/>
            <person name="Morono Y."/>
            <person name="Uchiyama I."/>
            <person name="Ito T."/>
            <person name="Fujiyama A."/>
            <person name="Inagaki F."/>
            <person name="Takami H."/>
        </authorList>
    </citation>
    <scope>NUCLEOTIDE SEQUENCE</scope>
    <source>
        <strain evidence="5">Expedition CK06-06</strain>
    </source>
</reference>
<evidence type="ECO:0000256" key="1">
    <source>
        <dbReference type="ARBA" id="ARBA00007557"/>
    </source>
</evidence>
<name>X1FVY4_9ZZZZ</name>
<evidence type="ECO:0000313" key="5">
    <source>
        <dbReference type="EMBL" id="GAH33454.1"/>
    </source>
</evidence>
<comment type="similarity">
    <text evidence="1">Belongs to the ETF beta-subunit/FixA family.</text>
</comment>
<dbReference type="InterPro" id="IPR014730">
    <property type="entry name" value="ETF_a/b_N"/>
</dbReference>
<dbReference type="AlphaFoldDB" id="X1FVY4"/>
<sequence>MKQVLDTRVSLQVNDSVTQKEPSPVYVTNPVDRVALQKALEMKGSLEGAEITAITAGPARAEQVLRTALASGANQAIHLIKDNTLEASDAY</sequence>
<dbReference type="PANTHER" id="PTHR21294">
    <property type="entry name" value="ELECTRON TRANSFER FLAVOPROTEIN BETA-SUBUNIT"/>
    <property type="match status" value="1"/>
</dbReference>
<evidence type="ECO:0000256" key="3">
    <source>
        <dbReference type="ARBA" id="ARBA00022982"/>
    </source>
</evidence>
<gene>
    <name evidence="5" type="ORF">S03H2_23896</name>
</gene>